<dbReference type="PANTHER" id="PTHR30213:SF0">
    <property type="entry name" value="UPF0761 MEMBRANE PROTEIN YIHY"/>
    <property type="match status" value="1"/>
</dbReference>
<evidence type="ECO:0000256" key="4">
    <source>
        <dbReference type="ARBA" id="ARBA00022989"/>
    </source>
</evidence>
<accession>A0A0F7PBC9</accession>
<dbReference type="HOGENOM" id="CLU_045539_1_1_2"/>
<evidence type="ECO:0000256" key="7">
    <source>
        <dbReference type="SAM" id="Phobius"/>
    </source>
</evidence>
<feature type="transmembrane region" description="Helical" evidence="7">
    <location>
        <begin position="93"/>
        <end position="112"/>
    </location>
</feature>
<keyword evidence="2" id="KW-1003">Cell membrane</keyword>
<name>A0A0F7PBC9_9EURY</name>
<organism evidence="8 11">
    <name type="scientific">Halanaeroarchaeum sulfurireducens</name>
    <dbReference type="NCBI Taxonomy" id="1604004"/>
    <lineage>
        <taxon>Archaea</taxon>
        <taxon>Methanobacteriati</taxon>
        <taxon>Methanobacteriota</taxon>
        <taxon>Stenosarchaea group</taxon>
        <taxon>Halobacteria</taxon>
        <taxon>Halobacteriales</taxon>
        <taxon>Halobacteriaceae</taxon>
        <taxon>Halanaeroarchaeum</taxon>
    </lineage>
</organism>
<dbReference type="PANTHER" id="PTHR30213">
    <property type="entry name" value="INNER MEMBRANE PROTEIN YHJD"/>
    <property type="match status" value="1"/>
</dbReference>
<evidence type="ECO:0000256" key="5">
    <source>
        <dbReference type="ARBA" id="ARBA00023136"/>
    </source>
</evidence>
<dbReference type="GO" id="GO:0005886">
    <property type="term" value="C:plasma membrane"/>
    <property type="evidence" value="ECO:0007669"/>
    <property type="project" value="UniProtKB-SubCell"/>
</dbReference>
<dbReference type="STRING" id="1604004.HLASA_1995"/>
<feature type="transmembrane region" description="Helical" evidence="7">
    <location>
        <begin position="330"/>
        <end position="350"/>
    </location>
</feature>
<dbReference type="KEGG" id="hsu:HLASF_2009"/>
<keyword evidence="5 7" id="KW-0472">Membrane</keyword>
<keyword evidence="3 7" id="KW-0812">Transmembrane</keyword>
<evidence type="ECO:0000256" key="6">
    <source>
        <dbReference type="SAM" id="Coils"/>
    </source>
</evidence>
<evidence type="ECO:0000256" key="3">
    <source>
        <dbReference type="ARBA" id="ARBA00022692"/>
    </source>
</evidence>
<evidence type="ECO:0000313" key="9">
    <source>
        <dbReference type="EMBL" id="ALG82870.1"/>
    </source>
</evidence>
<dbReference type="KEGG" id="hsf:HLASA_1995"/>
<evidence type="ECO:0000256" key="2">
    <source>
        <dbReference type="ARBA" id="ARBA00022475"/>
    </source>
</evidence>
<feature type="transmembrane region" description="Helical" evidence="7">
    <location>
        <begin position="231"/>
        <end position="258"/>
    </location>
</feature>
<feature type="transmembrane region" description="Helical" evidence="7">
    <location>
        <begin position="201"/>
        <end position="225"/>
    </location>
</feature>
<sequence length="398" mass="42043">MPENDDPVSRQESTWSTIRAIVDALRRNQITFLAAAIAYYGFLSIIPLILLAISLGRALGVDISDAVLAIAGDFLTPAGKAAIASAVDAGGGAGSITLVGVGVLVWSSLRVFRGMDLAFSTVYGFHGSKSLADQVVDAVMVLAAIPVIVVAIVGLGGVLPAMHLGPISTILGPVGLAVTLTVAFVPVFYTFPDTDVTVREILPGTVLAALGWTTLVTVFTIYAGFVPSFRLYGVLGAALLLVTWLYVGGIIIMVGAVVNAVLGGRIDEDVDGTDEDVDRPDPAPDVAAIGREVAELRDDLDEKTVTKADLERDLERYVRRKLRRGKARGWGPYLVLLYGTAMTLGAFFWLDGGWAILAMVVVWLSTLGLYALMVLFGLGVAAASAPGSILDRIRDRRS</sequence>
<dbReference type="EMBL" id="CP011564">
    <property type="protein sequence ID" value="ALG82870.1"/>
    <property type="molecule type" value="Genomic_DNA"/>
</dbReference>
<reference evidence="10" key="2">
    <citation type="submission" date="2015-05" db="EMBL/GenBank/DDBJ databases">
        <title>Complete genome sequence of Halanaeroarchaeum sulfurireducens type strain M27-SA2, a sulfate-reducer haloarchaeon from marine anoxic lake Medee.</title>
        <authorList>
            <person name="Messina E."/>
            <person name="Kublanov I.V."/>
            <person name="Toshchakov S."/>
            <person name="Arcadi E."/>
            <person name="La Spada G."/>
            <person name="La Cono V."/>
            <person name="Yakimov M.M."/>
        </authorList>
    </citation>
    <scope>NUCLEOTIDE SEQUENCE [LARGE SCALE GENOMIC DNA]</scope>
    <source>
        <strain evidence="10">M27-SA2</strain>
    </source>
</reference>
<protein>
    <submittedName>
        <fullName evidence="8">Ribonuclease BN</fullName>
    </submittedName>
</protein>
<gene>
    <name evidence="9" type="ORF">HLASA_1995</name>
    <name evidence="8" type="ORF">HLASF_2009</name>
</gene>
<dbReference type="InterPro" id="IPR017039">
    <property type="entry name" value="Virul_fac_BrkB"/>
</dbReference>
<dbReference type="NCBIfam" id="TIGR00765">
    <property type="entry name" value="yihY_not_rbn"/>
    <property type="match status" value="1"/>
</dbReference>
<dbReference type="Proteomes" id="UP000060390">
    <property type="component" value="Chromosome"/>
</dbReference>
<feature type="transmembrane region" description="Helical" evidence="7">
    <location>
        <begin position="135"/>
        <end position="158"/>
    </location>
</feature>
<keyword evidence="11" id="KW-1185">Reference proteome</keyword>
<keyword evidence="4 7" id="KW-1133">Transmembrane helix</keyword>
<evidence type="ECO:0000256" key="1">
    <source>
        <dbReference type="ARBA" id="ARBA00004651"/>
    </source>
</evidence>
<dbReference type="AlphaFoldDB" id="A0A0F7PBC9"/>
<feature type="coiled-coil region" evidence="6">
    <location>
        <begin position="293"/>
        <end position="320"/>
    </location>
</feature>
<reference evidence="9 10" key="3">
    <citation type="journal article" date="2016" name="Stand. Genomic Sci.">
        <title>Complete genome sequence of 'Halanaeroarchaeum sulfurireducens' M27-SA2, a sulfur-reducing and acetate-oxidizing haloarchaeon from the deep-sea hypersaline anoxic lake Medee.</title>
        <authorList>
            <person name="Messina E."/>
            <person name="Sorokin D.Y."/>
            <person name="Kublanov I.V."/>
            <person name="Toshchakov S."/>
            <person name="Lopatina A."/>
            <person name="Arcadi E."/>
            <person name="Smedile F."/>
            <person name="La Spada G."/>
            <person name="La Cono V."/>
            <person name="Yakimov M.M."/>
        </authorList>
    </citation>
    <scope>NUCLEOTIDE SEQUENCE [LARGE SCALE GENOMIC DNA]</scope>
    <source>
        <strain evidence="9 10">M27-SA2</strain>
    </source>
</reference>
<reference evidence="8 11" key="1">
    <citation type="journal article" date="2015" name="ISME J.">
        <title>Elemental sulfur and acetate can support life of a novel strictly anaerobic haloarchaeon.</title>
        <authorList>
            <person name="Sorokin D.Y."/>
            <person name="Kublanov I.V."/>
            <person name="Gavrilov S.N."/>
            <person name="Rojo D."/>
            <person name="Roman P."/>
            <person name="Golyshin P.N."/>
            <person name="Slepak V.Z."/>
            <person name="Smedile F."/>
            <person name="Ferrer M."/>
            <person name="Messina E."/>
            <person name="La Cono V."/>
            <person name="Yakimov M.M."/>
        </authorList>
    </citation>
    <scope>NUCLEOTIDE SEQUENCE [LARGE SCALE GENOMIC DNA]</scope>
    <source>
        <strain evidence="8 11">HSR2</strain>
    </source>
</reference>
<evidence type="ECO:0000313" key="8">
    <source>
        <dbReference type="EMBL" id="AKH98476.1"/>
    </source>
</evidence>
<evidence type="ECO:0000313" key="11">
    <source>
        <dbReference type="Proteomes" id="UP000069906"/>
    </source>
</evidence>
<proteinExistence type="predicted"/>
<keyword evidence="6" id="KW-0175">Coiled coil</keyword>
<evidence type="ECO:0000313" key="10">
    <source>
        <dbReference type="Proteomes" id="UP000060390"/>
    </source>
</evidence>
<comment type="subcellular location">
    <subcellularLocation>
        <location evidence="1">Cell membrane</location>
        <topology evidence="1">Multi-pass membrane protein</topology>
    </subcellularLocation>
</comment>
<feature type="transmembrane region" description="Helical" evidence="7">
    <location>
        <begin position="170"/>
        <end position="189"/>
    </location>
</feature>
<feature type="transmembrane region" description="Helical" evidence="7">
    <location>
        <begin position="356"/>
        <end position="389"/>
    </location>
</feature>
<dbReference type="Proteomes" id="UP000069906">
    <property type="component" value="Chromosome"/>
</dbReference>
<feature type="transmembrane region" description="Helical" evidence="7">
    <location>
        <begin position="32"/>
        <end position="55"/>
    </location>
</feature>
<dbReference type="EMBL" id="CP008874">
    <property type="protein sequence ID" value="AKH98476.1"/>
    <property type="molecule type" value="Genomic_DNA"/>
</dbReference>
<dbReference type="Pfam" id="PF03631">
    <property type="entry name" value="Virul_fac_BrkB"/>
    <property type="match status" value="1"/>
</dbReference>